<organism evidence="2 3">
    <name type="scientific">Chryseobacterium nakagawai</name>
    <dbReference type="NCBI Taxonomy" id="1241982"/>
    <lineage>
        <taxon>Bacteria</taxon>
        <taxon>Pseudomonadati</taxon>
        <taxon>Bacteroidota</taxon>
        <taxon>Flavobacteriia</taxon>
        <taxon>Flavobacteriales</taxon>
        <taxon>Weeksellaceae</taxon>
        <taxon>Chryseobacterium group</taxon>
        <taxon>Chryseobacterium</taxon>
    </lineage>
</organism>
<keyword evidence="1" id="KW-0732">Signal</keyword>
<dbReference type="EMBL" id="CP033923">
    <property type="protein sequence ID" value="AZA92243.1"/>
    <property type="molecule type" value="Genomic_DNA"/>
</dbReference>
<evidence type="ECO:0008006" key="4">
    <source>
        <dbReference type="Google" id="ProtNLM"/>
    </source>
</evidence>
<reference evidence="2 3" key="1">
    <citation type="submission" date="2018-11" db="EMBL/GenBank/DDBJ databases">
        <title>Proposal to divide the Flavobacteriaceae and reorganize its genera based on Amino Acid Identity values calculated from whole genome sequences.</title>
        <authorList>
            <person name="Nicholson A.C."/>
            <person name="Gulvik C.A."/>
            <person name="Whitney A.M."/>
            <person name="Humrighouse B.W."/>
            <person name="Bell M."/>
            <person name="Holmes B."/>
            <person name="Steigerwalt A.G."/>
            <person name="Villarma A."/>
            <person name="Sheth M."/>
            <person name="Batra D."/>
            <person name="Pryor J."/>
            <person name="Bernardet J.-F."/>
            <person name="Hugo C."/>
            <person name="Kampfer P."/>
            <person name="Newman J."/>
            <person name="McQuiston J.R."/>
        </authorList>
    </citation>
    <scope>NUCLEOTIDE SEQUENCE [LARGE SCALE GENOMIC DNA]</scope>
    <source>
        <strain evidence="2 3">G0041</strain>
    </source>
</reference>
<dbReference type="KEGG" id="cnk:EG343_17280"/>
<evidence type="ECO:0000256" key="1">
    <source>
        <dbReference type="SAM" id="SignalP"/>
    </source>
</evidence>
<dbReference type="Proteomes" id="UP000278288">
    <property type="component" value="Chromosome"/>
</dbReference>
<accession>A0AAD0YQI6</accession>
<feature type="signal peptide" evidence="1">
    <location>
        <begin position="1"/>
        <end position="23"/>
    </location>
</feature>
<protein>
    <recommendedName>
        <fullName evidence="4">Rieske domain-containing protein</fullName>
    </recommendedName>
</protein>
<dbReference type="AlphaFoldDB" id="A0AAD0YQI6"/>
<proteinExistence type="predicted"/>
<name>A0AAD0YQI6_CHRNA</name>
<keyword evidence="3" id="KW-1185">Reference proteome</keyword>
<evidence type="ECO:0000313" key="2">
    <source>
        <dbReference type="EMBL" id="AZA92243.1"/>
    </source>
</evidence>
<evidence type="ECO:0000313" key="3">
    <source>
        <dbReference type="Proteomes" id="UP000278288"/>
    </source>
</evidence>
<feature type="chain" id="PRO_5042138914" description="Rieske domain-containing protein" evidence="1">
    <location>
        <begin position="24"/>
        <end position="153"/>
    </location>
</feature>
<sequence>MKKTFSILSIFILLIFSNLSINSCGSREDTVSCFPSNPINVTLNLNLPAYNALNYDDGWIYVNEQQSGTRGLIIVRVGNTFKIYDRNAPHLCPDNGTTLEVTKDNLAILCPKDGTKWMLRTGQPLDGAKTSLPPKTYTTYNYDPASKTLTIYY</sequence>
<gene>
    <name evidence="2" type="ORF">EG343_17280</name>
</gene>
<dbReference type="RefSeq" id="WP_123858948.1">
    <property type="nucleotide sequence ID" value="NZ_CP033923.1"/>
</dbReference>